<feature type="transmembrane region" description="Helical" evidence="1">
    <location>
        <begin position="143"/>
        <end position="164"/>
    </location>
</feature>
<dbReference type="Gene3D" id="1.20.120.1760">
    <property type="match status" value="1"/>
</dbReference>
<dbReference type="Pfam" id="PF01066">
    <property type="entry name" value="CDP-OH_P_transf"/>
    <property type="match status" value="1"/>
</dbReference>
<evidence type="ECO:0000256" key="1">
    <source>
        <dbReference type="SAM" id="Phobius"/>
    </source>
</evidence>
<dbReference type="Proteomes" id="UP000030652">
    <property type="component" value="Unassembled WGS sequence"/>
</dbReference>
<dbReference type="GO" id="GO:0016020">
    <property type="term" value="C:membrane"/>
    <property type="evidence" value="ECO:0007669"/>
    <property type="project" value="InterPro"/>
</dbReference>
<feature type="transmembrane region" description="Helical" evidence="1">
    <location>
        <begin position="230"/>
        <end position="252"/>
    </location>
</feature>
<feature type="transmembrane region" description="Helical" evidence="1">
    <location>
        <begin position="61"/>
        <end position="90"/>
    </location>
</feature>
<name>A0A0B0EQL3_9BACT</name>
<comment type="caution">
    <text evidence="2">The sequence shown here is derived from an EMBL/GenBank/DDBJ whole genome shotgun (WGS) entry which is preliminary data.</text>
</comment>
<dbReference type="EMBL" id="JRYO01000085">
    <property type="protein sequence ID" value="KHE92960.1"/>
    <property type="molecule type" value="Genomic_DNA"/>
</dbReference>
<keyword evidence="1" id="KW-0472">Membrane</keyword>
<proteinExistence type="predicted"/>
<feature type="transmembrane region" description="Helical" evidence="1">
    <location>
        <begin position="110"/>
        <end position="131"/>
    </location>
</feature>
<dbReference type="InterPro" id="IPR043130">
    <property type="entry name" value="CDP-OH_PTrfase_TM_dom"/>
</dbReference>
<evidence type="ECO:0000313" key="3">
    <source>
        <dbReference type="Proteomes" id="UP000030652"/>
    </source>
</evidence>
<keyword evidence="1" id="KW-1133">Transmembrane helix</keyword>
<dbReference type="AlphaFoldDB" id="A0A0B0EQL3"/>
<gene>
    <name evidence="2" type="ORF">SCABRO_01349</name>
</gene>
<accession>A0A0B0EQL3</accession>
<sequence length="278" mass="32769">MAESTYPTLREIRDTHAWKLDYERYLPLSRYVFRPLGFLLTWFAIRIGLTSETVSWLSGFVALMGFLCLISKQVYLLPIGICLLLLFNLLDCVDGSIARSMKTENPYGTFLDIMMAWVDMGFWILIGIMAYHHQGLLYYIDPLGYGPIFWLAIGGLACYFYNLLKYVEMCFDRCLRNDWNNHRTKNDITVMDNGEKQKIKTASHRKVNFSSLRSILRKVNHNLRVRETHYVLLVLAFLCQIIDLLLIAYLFYYFMHTIILVVIYSIRGKQLLRFYKQR</sequence>
<dbReference type="InterPro" id="IPR000462">
    <property type="entry name" value="CDP-OH_P_trans"/>
</dbReference>
<dbReference type="eggNOG" id="COG0558">
    <property type="taxonomic scope" value="Bacteria"/>
</dbReference>
<protein>
    <submittedName>
        <fullName evidence="2">CDP-alcohol phosphatidyltransferase</fullName>
    </submittedName>
</protein>
<keyword evidence="2" id="KW-0808">Transferase</keyword>
<keyword evidence="1" id="KW-0812">Transmembrane</keyword>
<reference evidence="2 3" key="1">
    <citation type="submission" date="2014-10" db="EMBL/GenBank/DDBJ databases">
        <title>Draft genome of anammox bacterium scalindua brodae, obtained using differential coverage binning of sequence data from two enrichment reactors.</title>
        <authorList>
            <person name="Speth D.R."/>
            <person name="Russ L."/>
            <person name="Kartal B."/>
            <person name="Op den Camp H.J."/>
            <person name="Dutilh B.E."/>
            <person name="Jetten M.S."/>
        </authorList>
    </citation>
    <scope>NUCLEOTIDE SEQUENCE [LARGE SCALE GENOMIC DNA]</scope>
    <source>
        <strain evidence="2">RU1</strain>
    </source>
</reference>
<evidence type="ECO:0000313" key="2">
    <source>
        <dbReference type="EMBL" id="KHE92960.1"/>
    </source>
</evidence>
<organism evidence="2 3">
    <name type="scientific">Candidatus Scalindua brodae</name>
    <dbReference type="NCBI Taxonomy" id="237368"/>
    <lineage>
        <taxon>Bacteria</taxon>
        <taxon>Pseudomonadati</taxon>
        <taxon>Planctomycetota</taxon>
        <taxon>Candidatus Brocadiia</taxon>
        <taxon>Candidatus Brocadiales</taxon>
        <taxon>Candidatus Scalinduaceae</taxon>
        <taxon>Candidatus Scalindua</taxon>
    </lineage>
</organism>
<dbReference type="GO" id="GO:0016780">
    <property type="term" value="F:phosphotransferase activity, for other substituted phosphate groups"/>
    <property type="evidence" value="ECO:0007669"/>
    <property type="project" value="InterPro"/>
</dbReference>
<feature type="transmembrane region" description="Helical" evidence="1">
    <location>
        <begin position="31"/>
        <end position="49"/>
    </location>
</feature>
<dbReference type="GO" id="GO:0008654">
    <property type="term" value="P:phospholipid biosynthetic process"/>
    <property type="evidence" value="ECO:0007669"/>
    <property type="project" value="InterPro"/>
</dbReference>